<name>X1QBU6_9ZZZZ</name>
<gene>
    <name evidence="1" type="ORF">S06H3_56405</name>
</gene>
<accession>X1QBU6</accession>
<organism evidence="1">
    <name type="scientific">marine sediment metagenome</name>
    <dbReference type="NCBI Taxonomy" id="412755"/>
    <lineage>
        <taxon>unclassified sequences</taxon>
        <taxon>metagenomes</taxon>
        <taxon>ecological metagenomes</taxon>
    </lineage>
</organism>
<evidence type="ECO:0000313" key="1">
    <source>
        <dbReference type="EMBL" id="GAI52281.1"/>
    </source>
</evidence>
<sequence>MNERVGQWFEITFVLIILYLVLSRAFGFSSVVKSIGGVYVNAVKALQGR</sequence>
<dbReference type="EMBL" id="BARV01036277">
    <property type="protein sequence ID" value="GAI52281.1"/>
    <property type="molecule type" value="Genomic_DNA"/>
</dbReference>
<dbReference type="AlphaFoldDB" id="X1QBU6"/>
<protein>
    <submittedName>
        <fullName evidence="1">Uncharacterized protein</fullName>
    </submittedName>
</protein>
<reference evidence="1" key="1">
    <citation type="journal article" date="2014" name="Front. Microbiol.">
        <title>High frequency of phylogenetically diverse reductive dehalogenase-homologous genes in deep subseafloor sedimentary metagenomes.</title>
        <authorList>
            <person name="Kawai M."/>
            <person name="Futagami T."/>
            <person name="Toyoda A."/>
            <person name="Takaki Y."/>
            <person name="Nishi S."/>
            <person name="Hori S."/>
            <person name="Arai W."/>
            <person name="Tsubouchi T."/>
            <person name="Morono Y."/>
            <person name="Uchiyama I."/>
            <person name="Ito T."/>
            <person name="Fujiyama A."/>
            <person name="Inagaki F."/>
            <person name="Takami H."/>
        </authorList>
    </citation>
    <scope>NUCLEOTIDE SEQUENCE</scope>
    <source>
        <strain evidence="1">Expedition CK06-06</strain>
    </source>
</reference>
<proteinExistence type="predicted"/>
<comment type="caution">
    <text evidence="1">The sequence shown here is derived from an EMBL/GenBank/DDBJ whole genome shotgun (WGS) entry which is preliminary data.</text>
</comment>